<dbReference type="InterPro" id="IPR004095">
    <property type="entry name" value="TGS"/>
</dbReference>
<dbReference type="PANTHER" id="PTHR23305:SF18">
    <property type="entry name" value="OBG-TYPE G DOMAIN-CONTAINING PROTEIN"/>
    <property type="match status" value="1"/>
</dbReference>
<dbReference type="Pfam" id="PF06071">
    <property type="entry name" value="YchF-GTPase_C"/>
    <property type="match status" value="1"/>
</dbReference>
<name>A0ABY0FI37_9BACT</name>
<proteinExistence type="inferred from homology"/>
<evidence type="ECO:0000256" key="2">
    <source>
        <dbReference type="ARBA" id="ARBA00022723"/>
    </source>
</evidence>
<sequence length="358" mass="39304">MSLSIGIVGLPNVGKSTLFNALTNNNILAANYPFATIEPNTGVVPVPDDRLNVLAEIYGSKKIIPATVTFVDIAGLVAGASKGEGLGNKFLANIRQCDAIIHIVRAFNDSNILHVANDINPRNDIEVINTELILADIQTIEKRLPKLQKEAKANPKNKIIFDNLNNLLEQLKTGTPLFSIEDLDIELISDLHLLTAKPVIYAFNIDENSLEDEEYKNKLSNIVSPAKSVFVCAKLEEEIKSLEQDDAKELLSSYGVKETGLEKMIHAAYDTLGLQSYMTAGPQEVHAWTIKKGWSAPQAAGVIHTDFERGFIAAQIINYNDLVEAGSEQAAKQAGKIRTEGKDYIMSPDDIVEFRFNV</sequence>
<dbReference type="EMBL" id="PRLK01000005">
    <property type="protein sequence ID" value="RYC72592.1"/>
    <property type="molecule type" value="Genomic_DNA"/>
</dbReference>
<dbReference type="Gene3D" id="1.10.150.300">
    <property type="entry name" value="TGS-like domain"/>
    <property type="match status" value="1"/>
</dbReference>
<keyword evidence="2" id="KW-0479">Metal-binding</keyword>
<evidence type="ECO:0000256" key="1">
    <source>
        <dbReference type="ARBA" id="ARBA00001946"/>
    </source>
</evidence>
<dbReference type="PROSITE" id="PS51880">
    <property type="entry name" value="TGS"/>
    <property type="match status" value="1"/>
</dbReference>
<evidence type="ECO:0000313" key="9">
    <source>
        <dbReference type="EMBL" id="RYC72592.1"/>
    </source>
</evidence>
<gene>
    <name evidence="6 9" type="primary">ychF</name>
    <name evidence="9" type="ORF">G6CMJM_00395</name>
</gene>
<comment type="similarity">
    <text evidence="6">Belongs to the TRAFAC class OBG-HflX-like GTPase superfamily. OBG GTPase family. YchF/OLA1 subfamily.</text>
</comment>
<dbReference type="PIRSF" id="PIRSF006641">
    <property type="entry name" value="CHP00092"/>
    <property type="match status" value="1"/>
</dbReference>
<evidence type="ECO:0000256" key="6">
    <source>
        <dbReference type="HAMAP-Rule" id="MF_00944"/>
    </source>
</evidence>
<keyword evidence="4 6" id="KW-0067">ATP-binding</keyword>
<protein>
    <recommendedName>
        <fullName evidence="6">Ribosome-binding ATPase YchF</fullName>
    </recommendedName>
</protein>
<dbReference type="SUPFAM" id="SSF81271">
    <property type="entry name" value="TGS-like"/>
    <property type="match status" value="1"/>
</dbReference>
<organism evidence="9 10">
    <name type="scientific">Candidatus Nanogingivalis gingivitcus</name>
    <dbReference type="NCBI Taxonomy" id="2171992"/>
    <lineage>
        <taxon>Bacteria</taxon>
        <taxon>Candidatus Saccharimonadota</taxon>
        <taxon>Candidatus Nanosyncoccalia</taxon>
        <taxon>Candidatus Nanogingivales</taxon>
        <taxon>Candidatus Nanogingivalaceae</taxon>
        <taxon>Candidatus Nanogingivalis</taxon>
    </lineage>
</organism>
<feature type="domain" description="TGS" evidence="8">
    <location>
        <begin position="273"/>
        <end position="356"/>
    </location>
</feature>
<dbReference type="InterPro" id="IPR023192">
    <property type="entry name" value="TGS-like_dom_sf"/>
</dbReference>
<keyword evidence="10" id="KW-1185">Reference proteome</keyword>
<evidence type="ECO:0000313" key="10">
    <source>
        <dbReference type="Proteomes" id="UP001190925"/>
    </source>
</evidence>
<dbReference type="NCBIfam" id="TIGR00092">
    <property type="entry name" value="redox-regulated ATPase YchF"/>
    <property type="match status" value="1"/>
</dbReference>
<reference evidence="9 10" key="2">
    <citation type="journal article" date="2020" name="Cell Rep.">
        <title>Acquisition and Adaptation of Ultra-small Parasitic Reduced Genome Bacteria to Mammalian Hosts.</title>
        <authorList>
            <person name="McLean J.S."/>
            <person name="Bor B."/>
            <person name="Kerns K.A."/>
            <person name="Liu Q."/>
            <person name="To T.T."/>
            <person name="Solden L."/>
            <person name="Hendrickson E.L."/>
            <person name="Wrighton K."/>
            <person name="Shi W."/>
            <person name="He X."/>
        </authorList>
    </citation>
    <scope>NUCLEOTIDE SEQUENCE [LARGE SCALE GENOMIC DNA]</scope>
    <source>
        <strain evidence="9 10">TM7_CMJM_G6_1_HOT_870</strain>
    </source>
</reference>
<evidence type="ECO:0000256" key="5">
    <source>
        <dbReference type="ARBA" id="ARBA00022842"/>
    </source>
</evidence>
<dbReference type="InterPro" id="IPR027417">
    <property type="entry name" value="P-loop_NTPase"/>
</dbReference>
<dbReference type="Proteomes" id="UP001190925">
    <property type="component" value="Unassembled WGS sequence"/>
</dbReference>
<dbReference type="InterPro" id="IPR041706">
    <property type="entry name" value="YchF_N"/>
</dbReference>
<evidence type="ECO:0000256" key="3">
    <source>
        <dbReference type="ARBA" id="ARBA00022741"/>
    </source>
</evidence>
<dbReference type="CDD" id="cd04867">
    <property type="entry name" value="TGS_YchF_OLA1"/>
    <property type="match status" value="1"/>
</dbReference>
<evidence type="ECO:0000259" key="7">
    <source>
        <dbReference type="PROSITE" id="PS51710"/>
    </source>
</evidence>
<accession>A0ABY0FI37</accession>
<comment type="cofactor">
    <cofactor evidence="1">
        <name>Mg(2+)</name>
        <dbReference type="ChEBI" id="CHEBI:18420"/>
    </cofactor>
</comment>
<dbReference type="Gene3D" id="3.10.20.30">
    <property type="match status" value="1"/>
</dbReference>
<dbReference type="InterPro" id="IPR004396">
    <property type="entry name" value="ATPase_YchF/OLA1"/>
</dbReference>
<dbReference type="PROSITE" id="PS51710">
    <property type="entry name" value="G_OBG"/>
    <property type="match status" value="1"/>
</dbReference>
<dbReference type="InterPro" id="IPR013029">
    <property type="entry name" value="YchF_C"/>
</dbReference>
<feature type="binding site" evidence="6">
    <location>
        <begin position="12"/>
        <end position="17"/>
    </location>
    <ligand>
        <name>ATP</name>
        <dbReference type="ChEBI" id="CHEBI:30616"/>
    </ligand>
</feature>
<dbReference type="RefSeq" id="WP_129718802.1">
    <property type="nucleotide sequence ID" value="NZ_PRLK01000005.1"/>
</dbReference>
<dbReference type="Pfam" id="PF01926">
    <property type="entry name" value="MMR_HSR1"/>
    <property type="match status" value="1"/>
</dbReference>
<feature type="domain" description="OBG-type G" evidence="7">
    <location>
        <begin position="3"/>
        <end position="251"/>
    </location>
</feature>
<dbReference type="InterPro" id="IPR012675">
    <property type="entry name" value="Beta-grasp_dom_sf"/>
</dbReference>
<keyword evidence="3 6" id="KW-0547">Nucleotide-binding</keyword>
<dbReference type="CDD" id="cd01900">
    <property type="entry name" value="YchF"/>
    <property type="match status" value="1"/>
</dbReference>
<dbReference type="HAMAP" id="MF_00944">
    <property type="entry name" value="YchF_OLA1_ATPase"/>
    <property type="match status" value="1"/>
</dbReference>
<evidence type="ECO:0000256" key="4">
    <source>
        <dbReference type="ARBA" id="ARBA00022840"/>
    </source>
</evidence>
<dbReference type="Gene3D" id="3.40.50.300">
    <property type="entry name" value="P-loop containing nucleotide triphosphate hydrolases"/>
    <property type="match status" value="1"/>
</dbReference>
<comment type="caution">
    <text evidence="9">The sequence shown here is derived from an EMBL/GenBank/DDBJ whole genome shotgun (WGS) entry which is preliminary data.</text>
</comment>
<dbReference type="InterPro" id="IPR006073">
    <property type="entry name" value="GTP-bd"/>
</dbReference>
<evidence type="ECO:0000259" key="8">
    <source>
        <dbReference type="PROSITE" id="PS51880"/>
    </source>
</evidence>
<dbReference type="PRINTS" id="PR00326">
    <property type="entry name" value="GTP1OBG"/>
</dbReference>
<keyword evidence="5" id="KW-0460">Magnesium</keyword>
<dbReference type="InterPro" id="IPR012676">
    <property type="entry name" value="TGS-like"/>
</dbReference>
<dbReference type="PANTHER" id="PTHR23305">
    <property type="entry name" value="OBG GTPASE FAMILY"/>
    <property type="match status" value="1"/>
</dbReference>
<reference evidence="9 10" key="1">
    <citation type="journal article" date="2018" name="bioRxiv">
        <title>Evidence of independent acquisition and adaption of ultra-small bacteria to human hosts across the highly diverse yet reduced genomes of the phylum Saccharibacteria.</title>
        <authorList>
            <person name="McLean J.S."/>
            <person name="Bor B."/>
            <person name="To T.T."/>
            <person name="Liu Q."/>
            <person name="Kearns K.A."/>
            <person name="Solden L.M."/>
            <person name="Wrighton K.C."/>
            <person name="He X."/>
            <person name="Shi W."/>
        </authorList>
    </citation>
    <scope>NUCLEOTIDE SEQUENCE [LARGE SCALE GENOMIC DNA]</scope>
    <source>
        <strain evidence="9 10">TM7_CMJM_G6_1_HOT_870</strain>
    </source>
</reference>
<dbReference type="SUPFAM" id="SSF52540">
    <property type="entry name" value="P-loop containing nucleoside triphosphate hydrolases"/>
    <property type="match status" value="1"/>
</dbReference>
<comment type="function">
    <text evidence="6">ATPase that binds to both the 70S ribosome and the 50S ribosomal subunit in a nucleotide-independent manner.</text>
</comment>
<dbReference type="InterPro" id="IPR031167">
    <property type="entry name" value="G_OBG"/>
</dbReference>